<protein>
    <submittedName>
        <fullName evidence="2">Uncharacterized protein</fullName>
    </submittedName>
</protein>
<feature type="region of interest" description="Disordered" evidence="1">
    <location>
        <begin position="231"/>
        <end position="260"/>
    </location>
</feature>
<gene>
    <name evidence="2" type="ORF">EKO27_g6482</name>
</gene>
<dbReference type="Proteomes" id="UP000286045">
    <property type="component" value="Unassembled WGS sequence"/>
</dbReference>
<evidence type="ECO:0000313" key="3">
    <source>
        <dbReference type="Proteomes" id="UP000286045"/>
    </source>
</evidence>
<dbReference type="AlphaFoldDB" id="A0A439D2Y3"/>
<proteinExistence type="predicted"/>
<comment type="caution">
    <text evidence="2">The sequence shown here is derived from an EMBL/GenBank/DDBJ whole genome shotgun (WGS) entry which is preliminary data.</text>
</comment>
<dbReference type="EMBL" id="RYZI01000191">
    <property type="protein sequence ID" value="RWA08621.1"/>
    <property type="molecule type" value="Genomic_DNA"/>
</dbReference>
<keyword evidence="3" id="KW-1185">Reference proteome</keyword>
<feature type="compositionally biased region" description="Pro residues" evidence="1">
    <location>
        <begin position="249"/>
        <end position="258"/>
    </location>
</feature>
<name>A0A439D2Y3_9PEZI</name>
<accession>A0A439D2Y3</accession>
<feature type="compositionally biased region" description="Polar residues" evidence="1">
    <location>
        <begin position="119"/>
        <end position="129"/>
    </location>
</feature>
<reference evidence="2 3" key="1">
    <citation type="submission" date="2018-12" db="EMBL/GenBank/DDBJ databases">
        <title>Draft genome sequence of Xylaria grammica IHI A82.</title>
        <authorList>
            <person name="Buettner E."/>
            <person name="Kellner H."/>
        </authorList>
    </citation>
    <scope>NUCLEOTIDE SEQUENCE [LARGE SCALE GENOMIC DNA]</scope>
    <source>
        <strain evidence="2 3">IHI A82</strain>
    </source>
</reference>
<evidence type="ECO:0000256" key="1">
    <source>
        <dbReference type="SAM" id="MobiDB-lite"/>
    </source>
</evidence>
<feature type="compositionally biased region" description="Polar residues" evidence="1">
    <location>
        <begin position="231"/>
        <end position="241"/>
    </location>
</feature>
<organism evidence="2 3">
    <name type="scientific">Xylaria grammica</name>
    <dbReference type="NCBI Taxonomy" id="363999"/>
    <lineage>
        <taxon>Eukaryota</taxon>
        <taxon>Fungi</taxon>
        <taxon>Dikarya</taxon>
        <taxon>Ascomycota</taxon>
        <taxon>Pezizomycotina</taxon>
        <taxon>Sordariomycetes</taxon>
        <taxon>Xylariomycetidae</taxon>
        <taxon>Xylariales</taxon>
        <taxon>Xylariaceae</taxon>
        <taxon>Xylaria</taxon>
    </lineage>
</organism>
<dbReference type="STRING" id="363999.A0A439D2Y3"/>
<evidence type="ECO:0000313" key="2">
    <source>
        <dbReference type="EMBL" id="RWA08621.1"/>
    </source>
</evidence>
<feature type="region of interest" description="Disordered" evidence="1">
    <location>
        <begin position="100"/>
        <end position="194"/>
    </location>
</feature>
<feature type="compositionally biased region" description="Polar residues" evidence="1">
    <location>
        <begin position="185"/>
        <end position="194"/>
    </location>
</feature>
<sequence length="280" mass="29631">MANQQRIITITPKEREQRAIRKRSRTAWITGATEADKKAALQMATSAGSKKYSWLQQNTPNMAQTLSQKRAVVELGIKTGRIAEDLKIAKHGEDVGVALAPTPENIVGGSAASEKERPNSQGSTSSETAPITSTPVTPTMPTTLVAPKKGGGKKRAVGTDTKGENMNPAKKRKGKAKATVPKLNLPSQDSSGSANNPCLTNCIDPILMGGKALFSPRLSICPELEAGSCSPRTPGSPTSNMGGLFGPVELPPTTPEPAPESDLEAWMEAQLMADVEMEFQ</sequence>
<feature type="compositionally biased region" description="Low complexity" evidence="1">
    <location>
        <begin position="130"/>
        <end position="143"/>
    </location>
</feature>